<organism evidence="2 3">
    <name type="scientific">Mucuna pruriens</name>
    <name type="common">Velvet bean</name>
    <name type="synonym">Dolichos pruriens</name>
    <dbReference type="NCBI Taxonomy" id="157652"/>
    <lineage>
        <taxon>Eukaryota</taxon>
        <taxon>Viridiplantae</taxon>
        <taxon>Streptophyta</taxon>
        <taxon>Embryophyta</taxon>
        <taxon>Tracheophyta</taxon>
        <taxon>Spermatophyta</taxon>
        <taxon>Magnoliopsida</taxon>
        <taxon>eudicotyledons</taxon>
        <taxon>Gunneridae</taxon>
        <taxon>Pentapetalae</taxon>
        <taxon>rosids</taxon>
        <taxon>fabids</taxon>
        <taxon>Fabales</taxon>
        <taxon>Fabaceae</taxon>
        <taxon>Papilionoideae</taxon>
        <taxon>50 kb inversion clade</taxon>
        <taxon>NPAAA clade</taxon>
        <taxon>indigoferoid/millettioid clade</taxon>
        <taxon>Phaseoleae</taxon>
        <taxon>Mucuna</taxon>
    </lineage>
</organism>
<dbReference type="PANTHER" id="PTHR33240">
    <property type="entry name" value="OS08G0508500 PROTEIN"/>
    <property type="match status" value="1"/>
</dbReference>
<evidence type="ECO:0000256" key="1">
    <source>
        <dbReference type="SAM" id="MobiDB-lite"/>
    </source>
</evidence>
<dbReference type="PANTHER" id="PTHR33240:SF15">
    <property type="entry name" value="GAG-PRO-LIKE PROTEIN"/>
    <property type="match status" value="1"/>
</dbReference>
<feature type="region of interest" description="Disordered" evidence="1">
    <location>
        <begin position="211"/>
        <end position="237"/>
    </location>
</feature>
<dbReference type="EMBL" id="QJKJ01005222">
    <property type="protein sequence ID" value="RDX91032.1"/>
    <property type="molecule type" value="Genomic_DNA"/>
</dbReference>
<feature type="non-terminal residue" evidence="2">
    <location>
        <position position="1"/>
    </location>
</feature>
<evidence type="ECO:0000313" key="2">
    <source>
        <dbReference type="EMBL" id="RDX91032.1"/>
    </source>
</evidence>
<feature type="compositionally biased region" description="Basic and acidic residues" evidence="1">
    <location>
        <begin position="215"/>
        <end position="229"/>
    </location>
</feature>
<gene>
    <name evidence="2" type="ORF">CR513_27047</name>
</gene>
<sequence>MSLDRPRQLRQYFILVNIPKTRIITSKLNECSRTIYGFAREWVPIKGVIELETIFGENSGAKSIPVLCTVVDAEASYNIIMGRPTLNRLGAVVSTLHLCMKLPVGQRVGSPPRPVHSVVNVLDLDLDPWCRYEHERPHPTEDLKEIQVGPSTTHKTKIGVALEWEEEAHLTHFFKDNSDVFAWTTDDMPNIDLRLMCQNLSVSPRAKPVLSRRSISRERRNEGRPEKKRINCWQPVS</sequence>
<protein>
    <submittedName>
        <fullName evidence="2">Uncharacterized protein</fullName>
    </submittedName>
</protein>
<reference evidence="2" key="1">
    <citation type="submission" date="2018-05" db="EMBL/GenBank/DDBJ databases">
        <title>Draft genome of Mucuna pruriens seed.</title>
        <authorList>
            <person name="Nnadi N.E."/>
            <person name="Vos R."/>
            <person name="Hasami M.H."/>
            <person name="Devisetty U.K."/>
            <person name="Aguiy J.C."/>
        </authorList>
    </citation>
    <scope>NUCLEOTIDE SEQUENCE [LARGE SCALE GENOMIC DNA]</scope>
    <source>
        <strain evidence="2">JCA_2017</strain>
    </source>
</reference>
<proteinExistence type="predicted"/>
<dbReference type="Proteomes" id="UP000257109">
    <property type="component" value="Unassembled WGS sequence"/>
</dbReference>
<keyword evidence="3" id="KW-1185">Reference proteome</keyword>
<comment type="caution">
    <text evidence="2">The sequence shown here is derived from an EMBL/GenBank/DDBJ whole genome shotgun (WGS) entry which is preliminary data.</text>
</comment>
<evidence type="ECO:0000313" key="3">
    <source>
        <dbReference type="Proteomes" id="UP000257109"/>
    </source>
</evidence>
<dbReference type="OrthoDB" id="2919534at2759"/>
<dbReference type="AlphaFoldDB" id="A0A371GKD2"/>
<name>A0A371GKD2_MUCPR</name>
<accession>A0A371GKD2</accession>